<dbReference type="GO" id="GO:0016874">
    <property type="term" value="F:ligase activity"/>
    <property type="evidence" value="ECO:0007669"/>
    <property type="project" value="UniProtKB-UniRule"/>
</dbReference>
<dbReference type="EC" id="6.-.-.-" evidence="2"/>
<evidence type="ECO:0000313" key="5">
    <source>
        <dbReference type="EMBL" id="AXI08988.1"/>
    </source>
</evidence>
<dbReference type="InterPro" id="IPR055398">
    <property type="entry name" value="Rossmann-like_BshC"/>
</dbReference>
<comment type="similarity">
    <text evidence="2">Belongs to the BshC family.</text>
</comment>
<keyword evidence="6" id="KW-1185">Reference proteome</keyword>
<organism evidence="5 6">
    <name type="scientific">Oceanobacillus zhaokaii</name>
    <dbReference type="NCBI Taxonomy" id="2052660"/>
    <lineage>
        <taxon>Bacteria</taxon>
        <taxon>Bacillati</taxon>
        <taxon>Bacillota</taxon>
        <taxon>Bacilli</taxon>
        <taxon>Bacillales</taxon>
        <taxon>Bacillaceae</taxon>
        <taxon>Oceanobacillus</taxon>
    </lineage>
</organism>
<evidence type="ECO:0000256" key="1">
    <source>
        <dbReference type="ARBA" id="ARBA00022598"/>
    </source>
</evidence>
<dbReference type="Pfam" id="PF10079">
    <property type="entry name" value="Rossmann-like_BshC"/>
    <property type="match status" value="1"/>
</dbReference>
<dbReference type="EMBL" id="CP024848">
    <property type="protein sequence ID" value="AXI08988.1"/>
    <property type="molecule type" value="Genomic_DNA"/>
</dbReference>
<dbReference type="AlphaFoldDB" id="A0A345PG58"/>
<proteinExistence type="inferred from homology"/>
<reference evidence="6" key="1">
    <citation type="submission" date="2017-11" db="EMBL/GenBank/DDBJ databases">
        <authorList>
            <person name="Zhu W."/>
        </authorList>
    </citation>
    <scope>NUCLEOTIDE SEQUENCE [LARGE SCALE GENOMIC DNA]</scope>
    <source>
        <strain evidence="6">160</strain>
    </source>
</reference>
<sequence>MWINPIKLTKQAKLINDYRNNKAEIMQFFDYKPFDDYQKRIQDLNARSFNRKGLTKVLHKINGEWGAPASTFINIERINQDNSVVVIGGQQAGLLTGPLYTINKVISIIQFAKQKEAELNIPVIPVFWIAGEDHDFEEMNHIHLPEKNRLKKYKIAQQNIGKCSVSHIPLDERESKDWLDNLFVQLMESEYTKDLYDIMNACLVKSATYTDFFARVIYQLFDDEGLVLIDSAHPLIREMEKEHFVHMIEAQPEISLGVYRTSEQLKQEQYSLGLDVTLDDANLFYHKNNERILLTRNQNQEWVGKQEEITFTTEELMVIAKSTPSLLSNNVVTRPLMQELLFPSLAFIGGPGEISYWAQLRAAFHALGIKMPPVVPRLSLTYVERNIEKRINKYDLDIEFIVNHGLTDFKNDWLAAKVNPPVHKLADDLKEIIRQAHAPLRNIAAELRVDLRELADKNLLYLHRDVEFLEKRIVRTIEEKYEIEISEFDRINLALHPEGGLQERMWNPLPFLNLYGKEFLKEALKQSYSFKEEHYIVYL</sequence>
<evidence type="ECO:0000256" key="2">
    <source>
        <dbReference type="HAMAP-Rule" id="MF_01867"/>
    </source>
</evidence>
<evidence type="ECO:0000259" key="3">
    <source>
        <dbReference type="Pfam" id="PF10079"/>
    </source>
</evidence>
<dbReference type="NCBIfam" id="TIGR03998">
    <property type="entry name" value="thiol_BshC"/>
    <property type="match status" value="1"/>
</dbReference>
<feature type="domain" description="Bacillithiol biosynthesis BshC C-terminal coiled-coil" evidence="4">
    <location>
        <begin position="381"/>
        <end position="539"/>
    </location>
</feature>
<dbReference type="RefSeq" id="WP_114916282.1">
    <property type="nucleotide sequence ID" value="NZ_CP024848.1"/>
</dbReference>
<keyword evidence="1 2" id="KW-0436">Ligase</keyword>
<dbReference type="Pfam" id="PF24850">
    <property type="entry name" value="CC_BshC"/>
    <property type="match status" value="1"/>
</dbReference>
<dbReference type="InterPro" id="IPR011199">
    <property type="entry name" value="Bacillithiol_biosynth_BshC"/>
</dbReference>
<feature type="domain" description="Bacillithiol biosynthesis BshC N-terminal Rossmann-like" evidence="3">
    <location>
        <begin position="1"/>
        <end position="378"/>
    </location>
</feature>
<evidence type="ECO:0000259" key="4">
    <source>
        <dbReference type="Pfam" id="PF24850"/>
    </source>
</evidence>
<dbReference type="InterPro" id="IPR055399">
    <property type="entry name" value="CC_BshC"/>
</dbReference>
<name>A0A345PG58_9BACI</name>
<dbReference type="Proteomes" id="UP000253908">
    <property type="component" value="Chromosome"/>
</dbReference>
<gene>
    <name evidence="2 5" type="primary">bshC</name>
    <name evidence="5" type="ORF">CUC15_08685</name>
</gene>
<comment type="function">
    <text evidence="2">Involved in bacillithiol (BSH) biosynthesis. May catalyze the last step of the pathway, the addition of cysteine to glucosamine malate (GlcN-Mal) to generate BSH.</text>
</comment>
<dbReference type="KEGG" id="ocn:CUC15_08685"/>
<dbReference type="OrthoDB" id="9765151at2"/>
<dbReference type="PIRSF" id="PIRSF012535">
    <property type="entry name" value="UCP012535"/>
    <property type="match status" value="1"/>
</dbReference>
<evidence type="ECO:0000313" key="6">
    <source>
        <dbReference type="Proteomes" id="UP000253908"/>
    </source>
</evidence>
<dbReference type="HAMAP" id="MF_01867">
    <property type="entry name" value="BshC"/>
    <property type="match status" value="1"/>
</dbReference>
<accession>A0A345PG58</accession>
<protein>
    <recommendedName>
        <fullName evidence="2">Putative cysteine ligase BshC</fullName>
        <ecNumber evidence="2">6.-.-.-</ecNumber>
    </recommendedName>
</protein>